<feature type="transmembrane region" description="Helical" evidence="11">
    <location>
        <begin position="12"/>
        <end position="34"/>
    </location>
</feature>
<evidence type="ECO:0000256" key="8">
    <source>
        <dbReference type="ARBA" id="ARBA00022970"/>
    </source>
</evidence>
<keyword evidence="10 11" id="KW-0472">Membrane</keyword>
<dbReference type="GO" id="GO:0043190">
    <property type="term" value="C:ATP-binding cassette (ABC) transporter complex"/>
    <property type="evidence" value="ECO:0007669"/>
    <property type="project" value="InterPro"/>
</dbReference>
<dbReference type="PANTHER" id="PTHR30614">
    <property type="entry name" value="MEMBRANE COMPONENT OF AMINO ACID ABC TRANSPORTER"/>
    <property type="match status" value="1"/>
</dbReference>
<evidence type="ECO:0000256" key="1">
    <source>
        <dbReference type="ARBA" id="ARBA00003159"/>
    </source>
</evidence>
<evidence type="ECO:0000256" key="6">
    <source>
        <dbReference type="ARBA" id="ARBA00022475"/>
    </source>
</evidence>
<comment type="subcellular location">
    <subcellularLocation>
        <location evidence="2">Cell inner membrane</location>
        <topology evidence="2">Multi-pass membrane protein</topology>
    </subcellularLocation>
    <subcellularLocation>
        <location evidence="11">Cell membrane</location>
        <topology evidence="11">Multi-pass membrane protein</topology>
    </subcellularLocation>
</comment>
<comment type="similarity">
    <text evidence="3">Belongs to the binding-protein-dependent transport system permease family. HisMQ subfamily.</text>
</comment>
<dbReference type="AlphaFoldDB" id="A0A2T5MDX9"/>
<dbReference type="PROSITE" id="PS50928">
    <property type="entry name" value="ABC_TM1"/>
    <property type="match status" value="1"/>
</dbReference>
<dbReference type="SUPFAM" id="SSF161098">
    <property type="entry name" value="MetI-like"/>
    <property type="match status" value="1"/>
</dbReference>
<dbReference type="InterPro" id="IPR035906">
    <property type="entry name" value="MetI-like_sf"/>
</dbReference>
<evidence type="ECO:0000256" key="9">
    <source>
        <dbReference type="ARBA" id="ARBA00022989"/>
    </source>
</evidence>
<dbReference type="GO" id="GO:0006865">
    <property type="term" value="P:amino acid transport"/>
    <property type="evidence" value="ECO:0007669"/>
    <property type="project" value="UniProtKB-KW"/>
</dbReference>
<dbReference type="OrthoDB" id="9809799at2"/>
<evidence type="ECO:0000256" key="4">
    <source>
        <dbReference type="ARBA" id="ARBA00016506"/>
    </source>
</evidence>
<feature type="domain" description="ABC transmembrane type-1" evidence="12">
    <location>
        <begin position="124"/>
        <end position="311"/>
    </location>
</feature>
<evidence type="ECO:0000313" key="13">
    <source>
        <dbReference type="EMBL" id="PTU30798.1"/>
    </source>
</evidence>
<evidence type="ECO:0000313" key="14">
    <source>
        <dbReference type="Proteomes" id="UP000244248"/>
    </source>
</evidence>
<feature type="transmembrane region" description="Helical" evidence="11">
    <location>
        <begin position="292"/>
        <end position="311"/>
    </location>
</feature>
<name>A0A2T5MDX9_9GAMM</name>
<sequence>MSSSAKKPTDRVSWVWHGVYALVILAIGASLYFASKRIDYSWHWERLPEYVISTEGEEIRASFDGFVEISEDGKTLTMTEMKGSGRETFSGFSQVLVGQGDLVFQNDVLARKPGIRPGPLLIGLWLTLKISAISLVFALPLGLIAGLGRVARNPAARNLATTYVEIIRGTPLLVQIFIFYFFIGTVLQLSAFTAGVAALSVFTGAYVAEIVRAGIEGVARGQMEAARSLGMSYPQSMRYVILPQALRKTLPPLTGQFINLIKDSSLVSVMALTDLTKAGREVVSSTFSPFEVWFSVAILYLLLTGSLSLLVRRLEKRLAHD</sequence>
<evidence type="ECO:0000256" key="5">
    <source>
        <dbReference type="ARBA" id="ARBA00022448"/>
    </source>
</evidence>
<dbReference type="FunFam" id="1.10.3720.10:FF:000033">
    <property type="entry name" value="Polar amino acid ABC transporter permease"/>
    <property type="match status" value="1"/>
</dbReference>
<dbReference type="NCBIfam" id="TIGR01726">
    <property type="entry name" value="HEQRo_perm_3TM"/>
    <property type="match status" value="1"/>
</dbReference>
<proteinExistence type="inferred from homology"/>
<dbReference type="CDD" id="cd06261">
    <property type="entry name" value="TM_PBP2"/>
    <property type="match status" value="1"/>
</dbReference>
<keyword evidence="7 11" id="KW-0812">Transmembrane</keyword>
<accession>A0A2T5MDX9</accession>
<evidence type="ECO:0000256" key="2">
    <source>
        <dbReference type="ARBA" id="ARBA00004429"/>
    </source>
</evidence>
<organism evidence="13 14">
    <name type="scientific">Stenotrophobium rhamnosiphilum</name>
    <dbReference type="NCBI Taxonomy" id="2029166"/>
    <lineage>
        <taxon>Bacteria</taxon>
        <taxon>Pseudomonadati</taxon>
        <taxon>Pseudomonadota</taxon>
        <taxon>Gammaproteobacteria</taxon>
        <taxon>Nevskiales</taxon>
        <taxon>Nevskiaceae</taxon>
        <taxon>Stenotrophobium</taxon>
    </lineage>
</organism>
<dbReference type="Gene3D" id="1.10.3720.10">
    <property type="entry name" value="MetI-like"/>
    <property type="match status" value="1"/>
</dbReference>
<dbReference type="Proteomes" id="UP000244248">
    <property type="component" value="Unassembled WGS sequence"/>
</dbReference>
<keyword evidence="9 11" id="KW-1133">Transmembrane helix</keyword>
<dbReference type="InterPro" id="IPR043429">
    <property type="entry name" value="ArtM/GltK/GlnP/TcyL/YhdX-like"/>
</dbReference>
<feature type="transmembrane region" description="Helical" evidence="11">
    <location>
        <begin position="130"/>
        <end position="151"/>
    </location>
</feature>
<dbReference type="InterPro" id="IPR010065">
    <property type="entry name" value="AA_ABC_transptr_permease_3TM"/>
</dbReference>
<evidence type="ECO:0000259" key="12">
    <source>
        <dbReference type="PROSITE" id="PS50928"/>
    </source>
</evidence>
<dbReference type="EMBL" id="QANS01000004">
    <property type="protein sequence ID" value="PTU30798.1"/>
    <property type="molecule type" value="Genomic_DNA"/>
</dbReference>
<dbReference type="GO" id="GO:0022857">
    <property type="term" value="F:transmembrane transporter activity"/>
    <property type="evidence" value="ECO:0007669"/>
    <property type="project" value="InterPro"/>
</dbReference>
<gene>
    <name evidence="13" type="ORF">CJD38_10810</name>
</gene>
<keyword evidence="5 11" id="KW-0813">Transport</keyword>
<keyword evidence="8" id="KW-0029">Amino-acid transport</keyword>
<evidence type="ECO:0000256" key="7">
    <source>
        <dbReference type="ARBA" id="ARBA00022692"/>
    </source>
</evidence>
<dbReference type="PANTHER" id="PTHR30614:SF20">
    <property type="entry name" value="GLUTAMINE TRANSPORT SYSTEM PERMEASE PROTEIN GLNP"/>
    <property type="match status" value="1"/>
</dbReference>
<dbReference type="InterPro" id="IPR000515">
    <property type="entry name" value="MetI-like"/>
</dbReference>
<dbReference type="Pfam" id="PF00528">
    <property type="entry name" value="BPD_transp_1"/>
    <property type="match status" value="1"/>
</dbReference>
<evidence type="ECO:0000256" key="11">
    <source>
        <dbReference type="RuleBase" id="RU363032"/>
    </source>
</evidence>
<keyword evidence="6" id="KW-1003">Cell membrane</keyword>
<keyword evidence="14" id="KW-1185">Reference proteome</keyword>
<protein>
    <recommendedName>
        <fullName evidence="4">Putative glutamine transport system permease protein GlnP</fullName>
    </recommendedName>
</protein>
<reference evidence="13 14" key="1">
    <citation type="submission" date="2018-04" db="EMBL/GenBank/DDBJ databases">
        <title>Novel species isolated from glacier.</title>
        <authorList>
            <person name="Liu Q."/>
            <person name="Xin Y.-H."/>
        </authorList>
    </citation>
    <scope>NUCLEOTIDE SEQUENCE [LARGE SCALE GENOMIC DNA]</scope>
    <source>
        <strain evidence="13 14">GT1R17</strain>
    </source>
</reference>
<comment type="function">
    <text evidence="1">Part of the binding-protein-dependent transport system for glutamine; probably responsible for the translocation of the substrate across the membrane.</text>
</comment>
<dbReference type="RefSeq" id="WP_107940384.1">
    <property type="nucleotide sequence ID" value="NZ_QANS01000004.1"/>
</dbReference>
<evidence type="ECO:0000256" key="3">
    <source>
        <dbReference type="ARBA" id="ARBA00010072"/>
    </source>
</evidence>
<evidence type="ECO:0000256" key="10">
    <source>
        <dbReference type="ARBA" id="ARBA00023136"/>
    </source>
</evidence>
<feature type="transmembrane region" description="Helical" evidence="11">
    <location>
        <begin position="172"/>
        <end position="202"/>
    </location>
</feature>
<comment type="caution">
    <text evidence="13">The sequence shown here is derived from an EMBL/GenBank/DDBJ whole genome shotgun (WGS) entry which is preliminary data.</text>
</comment>